<evidence type="ECO:0000313" key="2">
    <source>
        <dbReference type="Proteomes" id="UP001174908"/>
    </source>
</evidence>
<dbReference type="Proteomes" id="UP001174908">
    <property type="component" value="Unassembled WGS sequence"/>
</dbReference>
<accession>A0ABT7N6D2</accession>
<keyword evidence="2" id="KW-1185">Reference proteome</keyword>
<dbReference type="EMBL" id="JASZYV010000001">
    <property type="protein sequence ID" value="MDM0043504.1"/>
    <property type="molecule type" value="Genomic_DNA"/>
</dbReference>
<name>A0ABT7N6D2_9BURK</name>
<comment type="caution">
    <text evidence="1">The sequence shown here is derived from an EMBL/GenBank/DDBJ whole genome shotgun (WGS) entry which is preliminary data.</text>
</comment>
<reference evidence="1" key="1">
    <citation type="submission" date="2023-06" db="EMBL/GenBank/DDBJ databases">
        <authorList>
            <person name="Jiang Y."/>
            <person name="Liu Q."/>
        </authorList>
    </citation>
    <scope>NUCLEOTIDE SEQUENCE</scope>
    <source>
        <strain evidence="1">CGMCC 1.12089</strain>
    </source>
</reference>
<gene>
    <name evidence="1" type="ORF">QTH91_03340</name>
</gene>
<organism evidence="1 2">
    <name type="scientific">Variovorax dokdonensis</name>
    <dbReference type="NCBI Taxonomy" id="344883"/>
    <lineage>
        <taxon>Bacteria</taxon>
        <taxon>Pseudomonadati</taxon>
        <taxon>Pseudomonadota</taxon>
        <taxon>Betaproteobacteria</taxon>
        <taxon>Burkholderiales</taxon>
        <taxon>Comamonadaceae</taxon>
        <taxon>Variovorax</taxon>
    </lineage>
</organism>
<evidence type="ECO:0000313" key="1">
    <source>
        <dbReference type="EMBL" id="MDM0043504.1"/>
    </source>
</evidence>
<sequence length="227" mass="24724">MMKASPGARSWIAAGVRHELMSRVLPALRHDMVAPVSVVRMALLTLRRQLAASSIDAQACLDRVALLDDQFGELTQRVRALRDWELAPTGESITRSALVDQCVSLLRPAFDLHGVQLQVDADIESEVDGQSLPRGGALRYLLLCAMCYLHDLEQGRRRIHITAPEDGALLLVCEPRDDGLDGPDGAVNPAPRQLAIDAVALQSLADDLGFDVAHDDAGKVRLRLVQD</sequence>
<dbReference type="RefSeq" id="WP_286658610.1">
    <property type="nucleotide sequence ID" value="NZ_JASZYV010000001.1"/>
</dbReference>
<proteinExistence type="predicted"/>
<evidence type="ECO:0008006" key="3">
    <source>
        <dbReference type="Google" id="ProtNLM"/>
    </source>
</evidence>
<protein>
    <recommendedName>
        <fullName evidence="3">Histidine kinase</fullName>
    </recommendedName>
</protein>